<evidence type="ECO:0000313" key="2">
    <source>
        <dbReference type="Proteomes" id="UP000501780"/>
    </source>
</evidence>
<dbReference type="RefSeq" id="WP_167964367.1">
    <property type="nucleotide sequence ID" value="NZ_CP050831.1"/>
</dbReference>
<organism evidence="1 2">
    <name type="scientific">Bacteroides faecium</name>
    <dbReference type="NCBI Taxonomy" id="2715212"/>
    <lineage>
        <taxon>Bacteria</taxon>
        <taxon>Pseudomonadati</taxon>
        <taxon>Bacteroidota</taxon>
        <taxon>Bacteroidia</taxon>
        <taxon>Bacteroidales</taxon>
        <taxon>Bacteroidaceae</taxon>
        <taxon>Bacteroides</taxon>
    </lineage>
</organism>
<protein>
    <submittedName>
        <fullName evidence="1">Uncharacterized protein</fullName>
    </submittedName>
</protein>
<dbReference type="AlphaFoldDB" id="A0A6H0KQV9"/>
<dbReference type="EMBL" id="CP050831">
    <property type="protein sequence ID" value="QIU95573.1"/>
    <property type="molecule type" value="Genomic_DNA"/>
</dbReference>
<evidence type="ECO:0000313" key="1">
    <source>
        <dbReference type="EMBL" id="QIU95573.1"/>
    </source>
</evidence>
<accession>A0A6H0KQV9</accession>
<sequence length="107" mass="11974">MKVQVITEFRDKFTGKLYQPGEVLVIEDEARVEDLANRELAKPVEEKKEPKGISLFEKEFEKKALVDALKGIGVQVTGNMGEKTLLDKVAELDEESTVKLKIALGIE</sequence>
<name>A0A6H0KQV9_9BACE</name>
<reference evidence="1 2" key="1">
    <citation type="submission" date="2020-03" db="EMBL/GenBank/DDBJ databases">
        <title>Genomic analysis of Bacteroides faecium CBA7301.</title>
        <authorList>
            <person name="Kim J."/>
            <person name="Roh S.W."/>
        </authorList>
    </citation>
    <scope>NUCLEOTIDE SEQUENCE [LARGE SCALE GENOMIC DNA]</scope>
    <source>
        <strain evidence="1 2">CBA7301</strain>
    </source>
</reference>
<keyword evidence="2" id="KW-1185">Reference proteome</keyword>
<dbReference type="Proteomes" id="UP000501780">
    <property type="component" value="Chromosome"/>
</dbReference>
<gene>
    <name evidence="1" type="ORF">BacF7301_16070</name>
</gene>
<dbReference type="KEGG" id="bfc:BacF7301_16070"/>
<proteinExistence type="predicted"/>